<evidence type="ECO:0000256" key="2">
    <source>
        <dbReference type="ARBA" id="ARBA00022475"/>
    </source>
</evidence>
<dbReference type="Gene3D" id="3.30.70.270">
    <property type="match status" value="1"/>
</dbReference>
<dbReference type="EMBL" id="FNZX01000017">
    <property type="protein sequence ID" value="SEK99535.1"/>
    <property type="molecule type" value="Genomic_DNA"/>
</dbReference>
<dbReference type="PROSITE" id="PS50887">
    <property type="entry name" value="GGDEF"/>
    <property type="match status" value="1"/>
</dbReference>
<dbReference type="AlphaFoldDB" id="A0A1H7LM57"/>
<dbReference type="CDD" id="cd01949">
    <property type="entry name" value="GGDEF"/>
    <property type="match status" value="1"/>
</dbReference>
<protein>
    <submittedName>
        <fullName evidence="8">Diguanylate cyclase (GGDEF) domain-containing protein</fullName>
    </submittedName>
</protein>
<dbReference type="PANTHER" id="PTHR45138:SF9">
    <property type="entry name" value="DIGUANYLATE CYCLASE DGCM-RELATED"/>
    <property type="match status" value="1"/>
</dbReference>
<dbReference type="GO" id="GO:0005886">
    <property type="term" value="C:plasma membrane"/>
    <property type="evidence" value="ECO:0007669"/>
    <property type="project" value="UniProtKB-SubCell"/>
</dbReference>
<dbReference type="SUPFAM" id="SSF55073">
    <property type="entry name" value="Nucleotide cyclase"/>
    <property type="match status" value="1"/>
</dbReference>
<dbReference type="Gene3D" id="6.10.340.10">
    <property type="match status" value="1"/>
</dbReference>
<proteinExistence type="predicted"/>
<name>A0A1H7LM57_9FIRM</name>
<evidence type="ECO:0000256" key="6">
    <source>
        <dbReference type="SAM" id="Phobius"/>
    </source>
</evidence>
<evidence type="ECO:0000256" key="5">
    <source>
        <dbReference type="ARBA" id="ARBA00023136"/>
    </source>
</evidence>
<keyword evidence="3 6" id="KW-0812">Transmembrane</keyword>
<dbReference type="InterPro" id="IPR033463">
    <property type="entry name" value="sCache_3"/>
</dbReference>
<dbReference type="FunFam" id="3.30.70.270:FF:000001">
    <property type="entry name" value="Diguanylate cyclase domain protein"/>
    <property type="match status" value="1"/>
</dbReference>
<dbReference type="SMART" id="SM00267">
    <property type="entry name" value="GGDEF"/>
    <property type="match status" value="1"/>
</dbReference>
<feature type="transmembrane region" description="Helical" evidence="6">
    <location>
        <begin position="193"/>
        <end position="213"/>
    </location>
</feature>
<dbReference type="InterPro" id="IPR000160">
    <property type="entry name" value="GGDEF_dom"/>
</dbReference>
<dbReference type="InterPro" id="IPR050469">
    <property type="entry name" value="Diguanylate_Cyclase"/>
</dbReference>
<dbReference type="RefSeq" id="WP_074792042.1">
    <property type="nucleotide sequence ID" value="NZ_FNZX01000017.1"/>
</dbReference>
<keyword evidence="9" id="KW-1185">Reference proteome</keyword>
<dbReference type="SUPFAM" id="SSF158472">
    <property type="entry name" value="HAMP domain-like"/>
    <property type="match status" value="1"/>
</dbReference>
<evidence type="ECO:0000259" key="7">
    <source>
        <dbReference type="PROSITE" id="PS50887"/>
    </source>
</evidence>
<dbReference type="GO" id="GO:0052621">
    <property type="term" value="F:diguanylate cyclase activity"/>
    <property type="evidence" value="ECO:0007669"/>
    <property type="project" value="TreeGrafter"/>
</dbReference>
<evidence type="ECO:0000313" key="8">
    <source>
        <dbReference type="EMBL" id="SEK99535.1"/>
    </source>
</evidence>
<accession>A0A1H7LM57</accession>
<dbReference type="Pfam" id="PF00990">
    <property type="entry name" value="GGDEF"/>
    <property type="match status" value="1"/>
</dbReference>
<gene>
    <name evidence="8" type="ORF">SAMN02910377_02382</name>
</gene>
<dbReference type="NCBIfam" id="TIGR00254">
    <property type="entry name" value="GGDEF"/>
    <property type="match status" value="1"/>
</dbReference>
<keyword evidence="5 6" id="KW-0472">Membrane</keyword>
<keyword evidence="4 6" id="KW-1133">Transmembrane helix</keyword>
<comment type="subcellular location">
    <subcellularLocation>
        <location evidence="1">Cell membrane</location>
        <topology evidence="1">Multi-pass membrane protein</topology>
    </subcellularLocation>
</comment>
<dbReference type="Pfam" id="PF17202">
    <property type="entry name" value="sCache_3_3"/>
    <property type="match status" value="1"/>
</dbReference>
<keyword evidence="2" id="KW-1003">Cell membrane</keyword>
<evidence type="ECO:0000256" key="3">
    <source>
        <dbReference type="ARBA" id="ARBA00022692"/>
    </source>
</evidence>
<evidence type="ECO:0000256" key="4">
    <source>
        <dbReference type="ARBA" id="ARBA00022989"/>
    </source>
</evidence>
<sequence length="429" mass="48443">MAKSDFKDSLKKQMLTMTLVPVILLTVAIIVTSVSIVRASITNQIKDELIHDAELIGFVFDEFYVGDYRIEETGEEGEIEIYKGEQKLNGEDTLIATMSDFLDIDVSIFIEDTRILTTLQDNDGNSAMGTKAAAVVKNEVLKTGESVFYDNVVVYDKKSFAYYTALKDDKNKVIGMIAVCRSAEDVQEEVFKYVLPIIAICVVVAVFFGFIMVHEGNKLAGRIFKMDKYMNRLASGEFDFEMPRELIAKDDEIKHLATDGKRMAGSLKKLVEYDALTELNNRRSADKKLEEIRVKAVEMGNKYCVCISDIDFFKKVNDTYGHEMGDVILKSVADKLKAGMVGKGFSARWGGEEFLIIFENRELDIARRELSMIMDEVRTIYIPDTDRQITMSFGLTALVPGETTDETLKRADDNLYEAKETGRNQIICR</sequence>
<evidence type="ECO:0000313" key="9">
    <source>
        <dbReference type="Proteomes" id="UP000182321"/>
    </source>
</evidence>
<dbReference type="InterPro" id="IPR043128">
    <property type="entry name" value="Rev_trsase/Diguanyl_cyclase"/>
</dbReference>
<feature type="domain" description="GGDEF" evidence="7">
    <location>
        <begin position="301"/>
        <end position="429"/>
    </location>
</feature>
<reference evidence="9" key="1">
    <citation type="submission" date="2016-10" db="EMBL/GenBank/DDBJ databases">
        <authorList>
            <person name="Varghese N."/>
        </authorList>
    </citation>
    <scope>NUCLEOTIDE SEQUENCE [LARGE SCALE GENOMIC DNA]</scope>
    <source>
        <strain evidence="9">ACV-9</strain>
    </source>
</reference>
<dbReference type="Proteomes" id="UP000182321">
    <property type="component" value="Unassembled WGS sequence"/>
</dbReference>
<dbReference type="InterPro" id="IPR029787">
    <property type="entry name" value="Nucleotide_cyclase"/>
</dbReference>
<organism evidence="8 9">
    <name type="scientific">Pseudobutyrivibrio ruminis</name>
    <dbReference type="NCBI Taxonomy" id="46206"/>
    <lineage>
        <taxon>Bacteria</taxon>
        <taxon>Bacillati</taxon>
        <taxon>Bacillota</taxon>
        <taxon>Clostridia</taxon>
        <taxon>Lachnospirales</taxon>
        <taxon>Lachnospiraceae</taxon>
        <taxon>Pseudobutyrivibrio</taxon>
    </lineage>
</organism>
<evidence type="ECO:0000256" key="1">
    <source>
        <dbReference type="ARBA" id="ARBA00004651"/>
    </source>
</evidence>
<dbReference type="PANTHER" id="PTHR45138">
    <property type="entry name" value="REGULATORY COMPONENTS OF SENSORY TRANSDUCTION SYSTEM"/>
    <property type="match status" value="1"/>
</dbReference>